<accession>A0A914GTK9</accession>
<name>A0A914GTK9_GLORO</name>
<dbReference type="Gene3D" id="3.30.710.10">
    <property type="entry name" value="Potassium Channel Kv1.1, Chain A"/>
    <property type="match status" value="1"/>
</dbReference>
<feature type="domain" description="BTB" evidence="1">
    <location>
        <begin position="167"/>
        <end position="232"/>
    </location>
</feature>
<dbReference type="InterPro" id="IPR000210">
    <property type="entry name" value="BTB/POZ_dom"/>
</dbReference>
<dbReference type="InterPro" id="IPR008974">
    <property type="entry name" value="TRAF-like"/>
</dbReference>
<dbReference type="Pfam" id="PF00651">
    <property type="entry name" value="BTB"/>
    <property type="match status" value="1"/>
</dbReference>
<dbReference type="Gene3D" id="2.60.210.10">
    <property type="entry name" value="Apoptosis, Tumor Necrosis Factor Receptor Associated Protein 2, Chain A"/>
    <property type="match status" value="1"/>
</dbReference>
<dbReference type="SUPFAM" id="SSF54695">
    <property type="entry name" value="POZ domain"/>
    <property type="match status" value="1"/>
</dbReference>
<dbReference type="AlphaFoldDB" id="A0A914GTK9"/>
<evidence type="ECO:0000259" key="1">
    <source>
        <dbReference type="PROSITE" id="PS50097"/>
    </source>
</evidence>
<protein>
    <submittedName>
        <fullName evidence="3">BTB domain-containing protein</fullName>
    </submittedName>
</protein>
<dbReference type="InterPro" id="IPR002083">
    <property type="entry name" value="MATH/TRAF_dom"/>
</dbReference>
<dbReference type="PANTHER" id="PTHR22743:SF165">
    <property type="entry name" value="BTB AND MATH DOMAIN CONTAINING-RELATED"/>
    <property type="match status" value="1"/>
</dbReference>
<dbReference type="PROSITE" id="PS50097">
    <property type="entry name" value="BTB"/>
    <property type="match status" value="1"/>
</dbReference>
<dbReference type="SMART" id="SM00225">
    <property type="entry name" value="BTB"/>
    <property type="match status" value="1"/>
</dbReference>
<dbReference type="CDD" id="cd18186">
    <property type="entry name" value="BTB_POZ_ZBTB_KLHL-like"/>
    <property type="match status" value="1"/>
</dbReference>
<proteinExistence type="predicted"/>
<dbReference type="InterPro" id="IPR011333">
    <property type="entry name" value="SKP1/BTB/POZ_sf"/>
</dbReference>
<dbReference type="PANTHER" id="PTHR22743">
    <property type="entry name" value="MEPRIN/TRAF-LIKE MATH FAMILY-C.ELEGANS"/>
    <property type="match status" value="1"/>
</dbReference>
<evidence type="ECO:0000313" key="3">
    <source>
        <dbReference type="WBParaSite" id="Gr19_v10_g10285.t1"/>
    </source>
</evidence>
<dbReference type="Pfam" id="PF00917">
    <property type="entry name" value="MATH"/>
    <property type="match status" value="1"/>
</dbReference>
<evidence type="ECO:0000313" key="2">
    <source>
        <dbReference type="Proteomes" id="UP000887572"/>
    </source>
</evidence>
<dbReference type="Proteomes" id="UP000887572">
    <property type="component" value="Unplaced"/>
</dbReference>
<keyword evidence="2" id="KW-1185">Reference proteome</keyword>
<dbReference type="WBParaSite" id="Gr19_v10_g10285.t1">
    <property type="protein sequence ID" value="Gr19_v10_g10285.t1"/>
    <property type="gene ID" value="Gr19_v10_g10285"/>
</dbReference>
<organism evidence="2 3">
    <name type="scientific">Globodera rostochiensis</name>
    <name type="common">Golden nematode worm</name>
    <name type="synonym">Heterodera rostochiensis</name>
    <dbReference type="NCBI Taxonomy" id="31243"/>
    <lineage>
        <taxon>Eukaryota</taxon>
        <taxon>Metazoa</taxon>
        <taxon>Ecdysozoa</taxon>
        <taxon>Nematoda</taxon>
        <taxon>Chromadorea</taxon>
        <taxon>Rhabditida</taxon>
        <taxon>Tylenchina</taxon>
        <taxon>Tylenchomorpha</taxon>
        <taxon>Tylenchoidea</taxon>
        <taxon>Heteroderidae</taxon>
        <taxon>Heteroderinae</taxon>
        <taxon>Globodera</taxon>
    </lineage>
</organism>
<sequence>MEPPSAKLLQSADNKYKSNANIVLQVTNFKEFAQGPQGPQGPGLTKESDEFVYINGLPWKIVIKRSDTCIGFFVKCCGDLNDLAWYCKAKLKLKIVSWLESGGFPMERECPDFCFNAIDNEMGLPEFVKIEELMDEKKGFFKETENAVLFNAHVTVKEPRAVPGVRFKDTLLVHGKVVYVNKYLLATCSEHFKKFFFENPEEELKPEGVEDAAAHFERLMCTMFPQNQPLDDDCVEGVLVLAHQYLIDDVENRCVAFLKNESKKTAICKFRLAHQCHYVGLKKHILKNMTKEDFSVSGQNYMANLFEDFKMSEEAVDELGERHTELFRST</sequence>
<reference evidence="3" key="1">
    <citation type="submission" date="2022-11" db="UniProtKB">
        <authorList>
            <consortium name="WormBaseParasite"/>
        </authorList>
    </citation>
    <scope>IDENTIFICATION</scope>
</reference>
<dbReference type="InterPro" id="IPR052664">
    <property type="entry name" value="BTB-MATH_domain_protein"/>
</dbReference>
<dbReference type="SUPFAM" id="SSF49599">
    <property type="entry name" value="TRAF domain-like"/>
    <property type="match status" value="1"/>
</dbReference>